<dbReference type="RefSeq" id="WP_177103817.1">
    <property type="nucleotide sequence ID" value="NZ_JACAQB010000008.1"/>
</dbReference>
<evidence type="ECO:0000313" key="11">
    <source>
        <dbReference type="Proteomes" id="UP000539985"/>
    </source>
</evidence>
<dbReference type="InterPro" id="IPR006132">
    <property type="entry name" value="Asp/Orn_carbamoyltranf_P-bd"/>
</dbReference>
<evidence type="ECO:0000256" key="4">
    <source>
        <dbReference type="ARBA" id="ARBA00022490"/>
    </source>
</evidence>
<dbReference type="SUPFAM" id="SSF53671">
    <property type="entry name" value="Aspartate/ornithine carbamoyltransferase"/>
    <property type="match status" value="1"/>
</dbReference>
<feature type="binding site" evidence="7">
    <location>
        <position position="84"/>
    </location>
    <ligand>
        <name>carbamoyl phosphate</name>
        <dbReference type="ChEBI" id="CHEBI:58228"/>
    </ligand>
</feature>
<feature type="domain" description="Aspartate/ornithine carbamoyltransferase carbamoyl-P binding" evidence="9">
    <location>
        <begin position="8"/>
        <end position="148"/>
    </location>
</feature>
<feature type="binding site" evidence="7">
    <location>
        <begin position="274"/>
        <end position="275"/>
    </location>
    <ligand>
        <name>carbamoyl phosphate</name>
        <dbReference type="ChEBI" id="CHEBI:58228"/>
    </ligand>
</feature>
<dbReference type="AlphaFoldDB" id="A0A7Y7XEI5"/>
<evidence type="ECO:0000256" key="1">
    <source>
        <dbReference type="ARBA" id="ARBA00004496"/>
    </source>
</evidence>
<evidence type="ECO:0000259" key="9">
    <source>
        <dbReference type="Pfam" id="PF02729"/>
    </source>
</evidence>
<dbReference type="InterPro" id="IPR024904">
    <property type="entry name" value="OTCase_ArgI"/>
</dbReference>
<feature type="binding site" evidence="7">
    <location>
        <position position="321"/>
    </location>
    <ligand>
        <name>carbamoyl phosphate</name>
        <dbReference type="ChEBI" id="CHEBI:58228"/>
    </ligand>
</feature>
<evidence type="ECO:0000256" key="3">
    <source>
        <dbReference type="ARBA" id="ARBA00013007"/>
    </source>
</evidence>
<dbReference type="PANTHER" id="PTHR45753">
    <property type="entry name" value="ORNITHINE CARBAMOYLTRANSFERASE, MITOCHONDRIAL"/>
    <property type="match status" value="1"/>
</dbReference>
<feature type="binding site" evidence="7">
    <location>
        <begin position="57"/>
        <end position="60"/>
    </location>
    <ligand>
        <name>carbamoyl phosphate</name>
        <dbReference type="ChEBI" id="CHEBI:58228"/>
    </ligand>
</feature>
<dbReference type="InterPro" id="IPR036901">
    <property type="entry name" value="Asp/Orn_carbamoylTrfase_sf"/>
</dbReference>
<evidence type="ECO:0000256" key="5">
    <source>
        <dbReference type="ARBA" id="ARBA00022679"/>
    </source>
</evidence>
<dbReference type="Pfam" id="PF02729">
    <property type="entry name" value="OTCace_N"/>
    <property type="match status" value="1"/>
</dbReference>
<evidence type="ECO:0000256" key="2">
    <source>
        <dbReference type="ARBA" id="ARBA00007805"/>
    </source>
</evidence>
<reference evidence="10 11" key="1">
    <citation type="submission" date="2020-04" db="EMBL/GenBank/DDBJ databases">
        <title>Molecular characterization of pseudomonads from Agaricus bisporus reveal novel blotch 2 pathogens in Western Europe.</title>
        <authorList>
            <person name="Taparia T."/>
            <person name="Krijger M."/>
            <person name="Haynes E."/>
            <person name="Elpinstone J.G."/>
            <person name="Noble R."/>
            <person name="Van Der Wolf J."/>
        </authorList>
    </citation>
    <scope>NUCLEOTIDE SEQUENCE [LARGE SCALE GENOMIC DNA]</scope>
    <source>
        <strain evidence="10 11">H7001</strain>
    </source>
</reference>
<feature type="binding site" evidence="7">
    <location>
        <begin position="236"/>
        <end position="237"/>
    </location>
    <ligand>
        <name>L-ornithine</name>
        <dbReference type="ChEBI" id="CHEBI:46911"/>
    </ligand>
</feature>
<feature type="binding site" evidence="7">
    <location>
        <position position="232"/>
    </location>
    <ligand>
        <name>L-ornithine</name>
        <dbReference type="ChEBI" id="CHEBI:46911"/>
    </ligand>
</feature>
<dbReference type="NCBIfam" id="NF002470">
    <property type="entry name" value="PRK01713.1"/>
    <property type="match status" value="1"/>
</dbReference>
<evidence type="ECO:0000256" key="7">
    <source>
        <dbReference type="HAMAP-Rule" id="MF_01109"/>
    </source>
</evidence>
<feature type="binding site" evidence="7">
    <location>
        <position position="108"/>
    </location>
    <ligand>
        <name>carbamoyl phosphate</name>
        <dbReference type="ChEBI" id="CHEBI:58228"/>
    </ligand>
</feature>
<comment type="subcellular location">
    <subcellularLocation>
        <location evidence="1 7">Cytoplasm</location>
    </subcellularLocation>
</comment>
<dbReference type="PANTHER" id="PTHR45753:SF2">
    <property type="entry name" value="ORNITHINE CARBAMOYLTRANSFERASE"/>
    <property type="match status" value="1"/>
</dbReference>
<dbReference type="EC" id="2.1.3.3" evidence="3 7"/>
<evidence type="ECO:0000313" key="10">
    <source>
        <dbReference type="EMBL" id="NWB98216.1"/>
    </source>
</evidence>
<dbReference type="EMBL" id="JACAQB010000008">
    <property type="protein sequence ID" value="NWB98216.1"/>
    <property type="molecule type" value="Genomic_DNA"/>
</dbReference>
<protein>
    <recommendedName>
        <fullName evidence="3 7">Ornithine carbamoyltransferase</fullName>
        <shortName evidence="7">OTCase</shortName>
        <ecNumber evidence="3 7">2.1.3.3</ecNumber>
    </recommendedName>
</protein>
<dbReference type="GO" id="GO:0019240">
    <property type="term" value="P:citrulline biosynthetic process"/>
    <property type="evidence" value="ECO:0007669"/>
    <property type="project" value="UniProtKB-ARBA"/>
</dbReference>
<comment type="catalytic activity">
    <reaction evidence="6 7">
        <text>carbamoyl phosphate + L-ornithine = L-citrulline + phosphate + H(+)</text>
        <dbReference type="Rhea" id="RHEA:19513"/>
        <dbReference type="ChEBI" id="CHEBI:15378"/>
        <dbReference type="ChEBI" id="CHEBI:43474"/>
        <dbReference type="ChEBI" id="CHEBI:46911"/>
        <dbReference type="ChEBI" id="CHEBI:57743"/>
        <dbReference type="ChEBI" id="CHEBI:58228"/>
        <dbReference type="EC" id="2.1.3.3"/>
    </reaction>
</comment>
<evidence type="ECO:0000256" key="6">
    <source>
        <dbReference type="ARBA" id="ARBA00048772"/>
    </source>
</evidence>
<dbReference type="GO" id="GO:0005737">
    <property type="term" value="C:cytoplasm"/>
    <property type="evidence" value="ECO:0007669"/>
    <property type="project" value="UniProtKB-SubCell"/>
</dbReference>
<name>A0A7Y7XEI5_9PSED</name>
<dbReference type="Proteomes" id="UP000539985">
    <property type="component" value="Unassembled WGS sequence"/>
</dbReference>
<dbReference type="Gene3D" id="3.40.50.1370">
    <property type="entry name" value="Aspartate/ornithine carbamoyltransferase"/>
    <property type="match status" value="2"/>
</dbReference>
<comment type="similarity">
    <text evidence="2 7">Belongs to the aspartate/ornithine carbamoyltransferase superfamily. OTCase family.</text>
</comment>
<dbReference type="GO" id="GO:0004585">
    <property type="term" value="F:ornithine carbamoyltransferase activity"/>
    <property type="evidence" value="ECO:0007669"/>
    <property type="project" value="UniProtKB-UniRule"/>
</dbReference>
<comment type="caution">
    <text evidence="10">The sequence shown here is derived from an EMBL/GenBank/DDBJ whole genome shotgun (WGS) entry which is preliminary data.</text>
</comment>
<dbReference type="InterPro" id="IPR002292">
    <property type="entry name" value="Orn/put_carbamltrans"/>
</dbReference>
<keyword evidence="4 7" id="KW-0963">Cytoplasm</keyword>
<dbReference type="InterPro" id="IPR006130">
    <property type="entry name" value="Asp/Orn_carbamoylTrfase"/>
</dbReference>
<organism evidence="10 11">
    <name type="scientific">Pseudomonas gingeri</name>
    <dbReference type="NCBI Taxonomy" id="117681"/>
    <lineage>
        <taxon>Bacteria</taxon>
        <taxon>Pseudomonadati</taxon>
        <taxon>Pseudomonadota</taxon>
        <taxon>Gammaproteobacteria</taxon>
        <taxon>Pseudomonadales</taxon>
        <taxon>Pseudomonadaceae</taxon>
        <taxon>Pseudomonas</taxon>
    </lineage>
</organism>
<sequence length="336" mass="37872">MAFNMRNRSLLSLMHHTNRELHYLLDLSRDLKRAKYTGTEQPHLKGKNIALIFEKTSTRTRCAFEVAAHDQGAHVTYIDPVSSQIGHKESMKDTARVLGRMFDAIEYRGFEQEIVEELAKFAGVPVFNGLTAEFHPTQMIADTLTMREHSDKPLHDISYAYLGDARYNMGNSLLMIGAKLGMDVRIGAPKALWPHEDFITQCKAFAEESGARITITEDPKEAVKGVDFIHTDIWVSMGEPVEAWDERIEQLMPYQVNAKMMKASGNPRVKFMHCLPAFHNSETKVGKDIAARYPHLANGVEVTEEVFESPANIAFEQAENRMHTIKAILVAALADI</sequence>
<keyword evidence="5 7" id="KW-0808">Transferase</keyword>
<gene>
    <name evidence="10" type="ORF">HX882_20160</name>
</gene>
<proteinExistence type="inferred from homology"/>
<dbReference type="GO" id="GO:0016597">
    <property type="term" value="F:amino acid binding"/>
    <property type="evidence" value="ECO:0007669"/>
    <property type="project" value="InterPro"/>
</dbReference>
<dbReference type="InterPro" id="IPR006131">
    <property type="entry name" value="Asp_carbamoyltransf_Asp/Orn-bd"/>
</dbReference>
<accession>A0A7Y7XEI5</accession>
<dbReference type="FunFam" id="3.40.50.1370:FF:000004">
    <property type="entry name" value="Ornithine carbamoyltransferase"/>
    <property type="match status" value="1"/>
</dbReference>
<dbReference type="PROSITE" id="PS00097">
    <property type="entry name" value="CARBAMOYLTRANSFERASE"/>
    <property type="match status" value="1"/>
</dbReference>
<dbReference type="HAMAP" id="MF_01109">
    <property type="entry name" value="OTCase"/>
    <property type="match status" value="1"/>
</dbReference>
<dbReference type="PRINTS" id="PR00100">
    <property type="entry name" value="AOTCASE"/>
</dbReference>
<dbReference type="NCBIfam" id="TIGR00658">
    <property type="entry name" value="orni_carb_tr"/>
    <property type="match status" value="1"/>
</dbReference>
<feature type="binding site" evidence="7">
    <location>
        <begin position="135"/>
        <end position="138"/>
    </location>
    <ligand>
        <name>carbamoyl phosphate</name>
        <dbReference type="ChEBI" id="CHEBI:58228"/>
    </ligand>
</feature>
<feature type="domain" description="Aspartate/ornithine carbamoyltransferase Asp/Orn-binding" evidence="8">
    <location>
        <begin position="156"/>
        <end position="331"/>
    </location>
</feature>
<dbReference type="GO" id="GO:0042450">
    <property type="term" value="P:L-arginine biosynthetic process via ornithine"/>
    <property type="evidence" value="ECO:0007669"/>
    <property type="project" value="UniProtKB-UniRule"/>
</dbReference>
<dbReference type="Pfam" id="PF00185">
    <property type="entry name" value="OTCace"/>
    <property type="match status" value="1"/>
</dbReference>
<dbReference type="PRINTS" id="PR00102">
    <property type="entry name" value="OTCASE"/>
</dbReference>
<evidence type="ECO:0000259" key="8">
    <source>
        <dbReference type="Pfam" id="PF00185"/>
    </source>
</evidence>
<feature type="binding site" evidence="7">
    <location>
        <position position="168"/>
    </location>
    <ligand>
        <name>L-ornithine</name>
        <dbReference type="ChEBI" id="CHEBI:46911"/>
    </ligand>
</feature>